<dbReference type="Gene3D" id="3.30.360.10">
    <property type="entry name" value="Dihydrodipicolinate Reductase, domain 2"/>
    <property type="match status" value="1"/>
</dbReference>
<reference evidence="1 2" key="1">
    <citation type="journal article" date="2016" name="PLoS ONE">
        <title>A First Insight into the Genome of the Filter-Feeder Mussel Mytilus galloprovincialis.</title>
        <authorList>
            <person name="Murgarella M."/>
            <person name="Puiu D."/>
            <person name="Novoa B."/>
            <person name="Figueras A."/>
            <person name="Posada D."/>
            <person name="Canchaya C."/>
        </authorList>
    </citation>
    <scope>NUCLEOTIDE SEQUENCE [LARGE SCALE GENOMIC DNA]</scope>
    <source>
        <tissue evidence="1">Muscle</tissue>
    </source>
</reference>
<accession>A0A3R5Q5U0</accession>
<evidence type="ECO:0000313" key="1">
    <source>
        <dbReference type="EMBL" id="OPL20286.1"/>
    </source>
</evidence>
<sequence>MLCIENPSTTHLQLWNQDGRLLDTIEQNGLPRYYEAYRMEKQHFIDVINGKASCEVLPDEVIFNSKLTQYCTKSLRTGTIVNIP</sequence>
<protein>
    <submittedName>
        <fullName evidence="1">Uncharacterized protein</fullName>
    </submittedName>
</protein>
<name>A0A3R5Q5U0_MYTGA</name>
<dbReference type="EMBL" id="KV613188">
    <property type="protein sequence ID" value="OPL20286.1"/>
    <property type="molecule type" value="Genomic_DNA"/>
</dbReference>
<keyword evidence="2" id="KW-1185">Reference proteome</keyword>
<gene>
    <name evidence="1" type="ORF">AM593_04413</name>
</gene>
<evidence type="ECO:0000313" key="2">
    <source>
        <dbReference type="Proteomes" id="UP000266721"/>
    </source>
</evidence>
<organism evidence="1 2">
    <name type="scientific">Mytilus galloprovincialis</name>
    <name type="common">Mediterranean mussel</name>
    <dbReference type="NCBI Taxonomy" id="29158"/>
    <lineage>
        <taxon>Eukaryota</taxon>
        <taxon>Metazoa</taxon>
        <taxon>Spiralia</taxon>
        <taxon>Lophotrochozoa</taxon>
        <taxon>Mollusca</taxon>
        <taxon>Bivalvia</taxon>
        <taxon>Autobranchia</taxon>
        <taxon>Pteriomorphia</taxon>
        <taxon>Mytilida</taxon>
        <taxon>Mytiloidea</taxon>
        <taxon>Mytilidae</taxon>
        <taxon>Mytilinae</taxon>
        <taxon>Mytilus</taxon>
    </lineage>
</organism>
<proteinExistence type="predicted"/>
<dbReference type="Proteomes" id="UP000266721">
    <property type="component" value="Unassembled WGS sequence"/>
</dbReference>
<feature type="non-terminal residue" evidence="1">
    <location>
        <position position="1"/>
    </location>
</feature>
<dbReference type="AlphaFoldDB" id="A0A3R5Q5U0"/>